<dbReference type="AlphaFoldDB" id="A0A921GLE0"/>
<protein>
    <submittedName>
        <fullName evidence="1">Uncharacterized protein</fullName>
    </submittedName>
</protein>
<name>A0A921GLE0_9MICO</name>
<reference evidence="1" key="2">
    <citation type="submission" date="2021-09" db="EMBL/GenBank/DDBJ databases">
        <authorList>
            <person name="Gilroy R."/>
        </authorList>
    </citation>
    <scope>NUCLEOTIDE SEQUENCE</scope>
    <source>
        <strain evidence="1">1647</strain>
    </source>
</reference>
<sequence>MLDEVHRMVNPLDKYAHMGPGDFNDDDMTFLRHPNGELLHLAEWELDLEDARNIVRAGADVYVNPESFSSFLGATRYESERQTWLLGADASLLHEATPLVGKNHARIRISLYKSDNGTLAVHVTGAFAWPE</sequence>
<gene>
    <name evidence="1" type="ORF">K8W24_00345</name>
</gene>
<organism evidence="1 2">
    <name type="scientific">Brachybacterium paraconglomeratum</name>
    <dbReference type="NCBI Taxonomy" id="173362"/>
    <lineage>
        <taxon>Bacteria</taxon>
        <taxon>Bacillati</taxon>
        <taxon>Actinomycetota</taxon>
        <taxon>Actinomycetes</taxon>
        <taxon>Micrococcales</taxon>
        <taxon>Dermabacteraceae</taxon>
        <taxon>Brachybacterium</taxon>
    </lineage>
</organism>
<evidence type="ECO:0000313" key="2">
    <source>
        <dbReference type="Proteomes" id="UP000775129"/>
    </source>
</evidence>
<dbReference type="Proteomes" id="UP000775129">
    <property type="component" value="Unassembled WGS sequence"/>
</dbReference>
<dbReference type="EMBL" id="DYWO01000013">
    <property type="protein sequence ID" value="HJF48244.1"/>
    <property type="molecule type" value="Genomic_DNA"/>
</dbReference>
<reference evidence="1" key="1">
    <citation type="journal article" date="2021" name="PeerJ">
        <title>Extensive microbial diversity within the chicken gut microbiome revealed by metagenomics and culture.</title>
        <authorList>
            <person name="Gilroy R."/>
            <person name="Ravi A."/>
            <person name="Getino M."/>
            <person name="Pursley I."/>
            <person name="Horton D.L."/>
            <person name="Alikhan N.F."/>
            <person name="Baker D."/>
            <person name="Gharbi K."/>
            <person name="Hall N."/>
            <person name="Watson M."/>
            <person name="Adriaenssens E.M."/>
            <person name="Foster-Nyarko E."/>
            <person name="Jarju S."/>
            <person name="Secka A."/>
            <person name="Antonio M."/>
            <person name="Oren A."/>
            <person name="Chaudhuri R.R."/>
            <person name="La Ragione R."/>
            <person name="Hildebrand F."/>
            <person name="Pallen M.J."/>
        </authorList>
    </citation>
    <scope>NUCLEOTIDE SEQUENCE</scope>
    <source>
        <strain evidence="1">1647</strain>
    </source>
</reference>
<proteinExistence type="predicted"/>
<evidence type="ECO:0000313" key="1">
    <source>
        <dbReference type="EMBL" id="HJF48244.1"/>
    </source>
</evidence>
<accession>A0A921GLE0</accession>
<comment type="caution">
    <text evidence="1">The sequence shown here is derived from an EMBL/GenBank/DDBJ whole genome shotgun (WGS) entry which is preliminary data.</text>
</comment>